<feature type="active site" description="Schiff-base intermediate with substrate" evidence="12">
    <location>
        <position position="164"/>
    </location>
</feature>
<feature type="active site" description="Proton donor/acceptor" evidence="12">
    <location>
        <position position="136"/>
    </location>
</feature>
<gene>
    <name evidence="12 14" type="primary">dapA</name>
    <name evidence="14" type="ORF">GCM10009430_18300</name>
</gene>
<sequence>MSAFLKGTGVALATPFNSNGSIDYKGVESLVEYCINGGVEYMVVLGTTAESVTLSKEEKKELVQYIVKINNKRLPLVIGIGGNNTAAILEEMKDTDTSDFDAILSVVPMYNKPSQEGIYQHYKMINDQSPLPVLLYNVPSRTGTNMSAETTLRLSKLDKIVGIKEATDDFTQVLRILKDKPKDFLVISGDDALALPLVAAGGDGVISVIGQGFPEEFSNMIRLGLSGDTKEGFEILYKLLPVLDYAFEEGNPAGIKNILKKKGVCDDYLRLPLVPVSNDLADKIGEFVKSN</sequence>
<evidence type="ECO:0000256" key="1">
    <source>
        <dbReference type="ARBA" id="ARBA00003294"/>
    </source>
</evidence>
<dbReference type="PRINTS" id="PR00146">
    <property type="entry name" value="DHPICSNTHASE"/>
</dbReference>
<keyword evidence="15" id="KW-1185">Reference proteome</keyword>
<evidence type="ECO:0000313" key="15">
    <source>
        <dbReference type="Proteomes" id="UP001501758"/>
    </source>
</evidence>
<dbReference type="PANTHER" id="PTHR12128">
    <property type="entry name" value="DIHYDRODIPICOLINATE SYNTHASE"/>
    <property type="match status" value="1"/>
</dbReference>
<evidence type="ECO:0000256" key="3">
    <source>
        <dbReference type="ARBA" id="ARBA00007592"/>
    </source>
</evidence>
<dbReference type="InterPro" id="IPR005263">
    <property type="entry name" value="DapA"/>
</dbReference>
<keyword evidence="7 12" id="KW-0220">Diaminopimelate biosynthesis</keyword>
<comment type="similarity">
    <text evidence="3 12 13">Belongs to the DapA family.</text>
</comment>
<comment type="pathway">
    <text evidence="2 12">Amino-acid biosynthesis; L-lysine biosynthesis via DAP pathway; (S)-tetrahydrodipicolinate from L-aspartate: step 3/4.</text>
</comment>
<dbReference type="CDD" id="cd00950">
    <property type="entry name" value="DHDPS"/>
    <property type="match status" value="1"/>
</dbReference>
<dbReference type="SUPFAM" id="SSF51569">
    <property type="entry name" value="Aldolase"/>
    <property type="match status" value="1"/>
</dbReference>
<feature type="site" description="Part of a proton relay during catalysis" evidence="12">
    <location>
        <position position="110"/>
    </location>
</feature>
<evidence type="ECO:0000256" key="5">
    <source>
        <dbReference type="ARBA" id="ARBA00022490"/>
    </source>
</evidence>
<evidence type="ECO:0000256" key="10">
    <source>
        <dbReference type="ARBA" id="ARBA00023270"/>
    </source>
</evidence>
<dbReference type="EMBL" id="BAAAGE010000002">
    <property type="protein sequence ID" value="GAA0719347.1"/>
    <property type="molecule type" value="Genomic_DNA"/>
</dbReference>
<evidence type="ECO:0000256" key="7">
    <source>
        <dbReference type="ARBA" id="ARBA00022915"/>
    </source>
</evidence>
<keyword evidence="9 12" id="KW-0456">Lyase</keyword>
<dbReference type="NCBIfam" id="TIGR00674">
    <property type="entry name" value="dapA"/>
    <property type="match status" value="1"/>
</dbReference>
<feature type="binding site" evidence="12">
    <location>
        <position position="48"/>
    </location>
    <ligand>
        <name>pyruvate</name>
        <dbReference type="ChEBI" id="CHEBI:15361"/>
    </ligand>
</feature>
<dbReference type="Gene3D" id="3.20.20.70">
    <property type="entry name" value="Aldolase class I"/>
    <property type="match status" value="1"/>
</dbReference>
<comment type="subunit">
    <text evidence="12">Homotetramer; dimer of dimers.</text>
</comment>
<comment type="caution">
    <text evidence="12">Was originally thought to be a dihydrodipicolinate synthase (DHDPS), catalyzing the condensation of (S)-aspartate-beta-semialdehyde [(S)-ASA] and pyruvate to dihydrodipicolinate (DHDP). However, it was shown in E.coli that the product of the enzymatic reaction is not dihydrodipicolinate but in fact (4S)-4-hydroxy-2,3,4,5-tetrahydro-(2S)-dipicolinic acid (HTPA), and that the consecutive dehydration reaction leading to DHDP is not spontaneous but catalyzed by DapB.</text>
</comment>
<evidence type="ECO:0000256" key="4">
    <source>
        <dbReference type="ARBA" id="ARBA00012086"/>
    </source>
</evidence>
<name>A0ABP3U0W2_9FLAO</name>
<comment type="subcellular location">
    <subcellularLocation>
        <location evidence="12">Cytoplasm</location>
    </subcellularLocation>
</comment>
<dbReference type="InterPro" id="IPR020625">
    <property type="entry name" value="Schiff_base-form_aldolases_AS"/>
</dbReference>
<evidence type="ECO:0000256" key="6">
    <source>
        <dbReference type="ARBA" id="ARBA00022605"/>
    </source>
</evidence>
<keyword evidence="5 12" id="KW-0963">Cytoplasm</keyword>
<accession>A0ABP3U0W2</accession>
<dbReference type="Pfam" id="PF00701">
    <property type="entry name" value="DHDPS"/>
    <property type="match status" value="1"/>
</dbReference>
<keyword evidence="6 12" id="KW-0028">Amino-acid biosynthesis</keyword>
<feature type="binding site" evidence="12">
    <location>
        <position position="206"/>
    </location>
    <ligand>
        <name>pyruvate</name>
        <dbReference type="ChEBI" id="CHEBI:15361"/>
    </ligand>
</feature>
<evidence type="ECO:0000256" key="12">
    <source>
        <dbReference type="HAMAP-Rule" id="MF_00418"/>
    </source>
</evidence>
<comment type="caution">
    <text evidence="14">The sequence shown here is derived from an EMBL/GenBank/DDBJ whole genome shotgun (WGS) entry which is preliminary data.</text>
</comment>
<keyword evidence="8 12" id="KW-0457">Lysine biosynthesis</keyword>
<dbReference type="PANTHER" id="PTHR12128:SF66">
    <property type="entry name" value="4-HYDROXY-2-OXOGLUTARATE ALDOLASE, MITOCHONDRIAL"/>
    <property type="match status" value="1"/>
</dbReference>
<proteinExistence type="inferred from homology"/>
<dbReference type="HAMAP" id="MF_00418">
    <property type="entry name" value="DapA"/>
    <property type="match status" value="1"/>
</dbReference>
<keyword evidence="10 12" id="KW-0704">Schiff base</keyword>
<organism evidence="14 15">
    <name type="scientific">Aquimarina litoralis</name>
    <dbReference type="NCBI Taxonomy" id="584605"/>
    <lineage>
        <taxon>Bacteria</taxon>
        <taxon>Pseudomonadati</taxon>
        <taxon>Bacteroidota</taxon>
        <taxon>Flavobacteriia</taxon>
        <taxon>Flavobacteriales</taxon>
        <taxon>Flavobacteriaceae</taxon>
        <taxon>Aquimarina</taxon>
    </lineage>
</organism>
<dbReference type="InterPro" id="IPR002220">
    <property type="entry name" value="DapA-like"/>
</dbReference>
<dbReference type="RefSeq" id="WP_343912031.1">
    <property type="nucleotide sequence ID" value="NZ_BAAAGE010000002.1"/>
</dbReference>
<evidence type="ECO:0000313" key="14">
    <source>
        <dbReference type="EMBL" id="GAA0719347.1"/>
    </source>
</evidence>
<evidence type="ECO:0000256" key="8">
    <source>
        <dbReference type="ARBA" id="ARBA00023154"/>
    </source>
</evidence>
<evidence type="ECO:0000256" key="11">
    <source>
        <dbReference type="ARBA" id="ARBA00047836"/>
    </source>
</evidence>
<dbReference type="Proteomes" id="UP001501758">
    <property type="component" value="Unassembled WGS sequence"/>
</dbReference>
<evidence type="ECO:0000256" key="9">
    <source>
        <dbReference type="ARBA" id="ARBA00023239"/>
    </source>
</evidence>
<evidence type="ECO:0000256" key="2">
    <source>
        <dbReference type="ARBA" id="ARBA00005120"/>
    </source>
</evidence>
<dbReference type="PIRSF" id="PIRSF001365">
    <property type="entry name" value="DHDPS"/>
    <property type="match status" value="1"/>
</dbReference>
<dbReference type="PROSITE" id="PS00666">
    <property type="entry name" value="DHDPS_2"/>
    <property type="match status" value="1"/>
</dbReference>
<dbReference type="InterPro" id="IPR013785">
    <property type="entry name" value="Aldolase_TIM"/>
</dbReference>
<dbReference type="EC" id="4.3.3.7" evidence="4 12"/>
<comment type="function">
    <text evidence="1 12">Catalyzes the condensation of (S)-aspartate-beta-semialdehyde [(S)-ASA] and pyruvate to 4-hydroxy-tetrahydrodipicolinate (HTPA).</text>
</comment>
<dbReference type="SMART" id="SM01130">
    <property type="entry name" value="DHDPS"/>
    <property type="match status" value="1"/>
</dbReference>
<comment type="catalytic activity">
    <reaction evidence="11 12">
        <text>L-aspartate 4-semialdehyde + pyruvate = (2S,4S)-4-hydroxy-2,3,4,5-tetrahydrodipicolinate + H2O + H(+)</text>
        <dbReference type="Rhea" id="RHEA:34171"/>
        <dbReference type="ChEBI" id="CHEBI:15361"/>
        <dbReference type="ChEBI" id="CHEBI:15377"/>
        <dbReference type="ChEBI" id="CHEBI:15378"/>
        <dbReference type="ChEBI" id="CHEBI:67139"/>
        <dbReference type="ChEBI" id="CHEBI:537519"/>
        <dbReference type="EC" id="4.3.3.7"/>
    </reaction>
</comment>
<evidence type="ECO:0000256" key="13">
    <source>
        <dbReference type="PIRNR" id="PIRNR001365"/>
    </source>
</evidence>
<reference evidence="15" key="1">
    <citation type="journal article" date="2019" name="Int. J. Syst. Evol. Microbiol.">
        <title>The Global Catalogue of Microorganisms (GCM) 10K type strain sequencing project: providing services to taxonomists for standard genome sequencing and annotation.</title>
        <authorList>
            <consortium name="The Broad Institute Genomics Platform"/>
            <consortium name="The Broad Institute Genome Sequencing Center for Infectious Disease"/>
            <person name="Wu L."/>
            <person name="Ma J."/>
        </authorList>
    </citation>
    <scope>NUCLEOTIDE SEQUENCE [LARGE SCALE GENOMIC DNA]</scope>
    <source>
        <strain evidence="15">JCM 15974</strain>
    </source>
</reference>
<protein>
    <recommendedName>
        <fullName evidence="4 12">4-hydroxy-tetrahydrodipicolinate synthase</fullName>
        <shortName evidence="12">HTPA synthase</shortName>
        <ecNumber evidence="4 12">4.3.3.7</ecNumber>
    </recommendedName>
</protein>
<feature type="site" description="Part of a proton relay during catalysis" evidence="12">
    <location>
        <position position="47"/>
    </location>
</feature>